<evidence type="ECO:0000313" key="1">
    <source>
        <dbReference type="EMBL" id="NEX48472.1"/>
    </source>
</evidence>
<organism evidence="1 2">
    <name type="scientific">Pseudotabrizicola algicola</name>
    <dbReference type="NCBI Taxonomy" id="2709381"/>
    <lineage>
        <taxon>Bacteria</taxon>
        <taxon>Pseudomonadati</taxon>
        <taxon>Pseudomonadota</taxon>
        <taxon>Alphaproteobacteria</taxon>
        <taxon>Rhodobacterales</taxon>
        <taxon>Paracoccaceae</taxon>
        <taxon>Pseudotabrizicola</taxon>
    </lineage>
</organism>
<protein>
    <submittedName>
        <fullName evidence="1">Uncharacterized protein</fullName>
    </submittedName>
</protein>
<name>A0A6B3RZB8_9RHOB</name>
<proteinExistence type="predicted"/>
<accession>A0A6B3RZB8</accession>
<dbReference type="AlphaFoldDB" id="A0A6B3RZB8"/>
<evidence type="ECO:0000313" key="2">
    <source>
        <dbReference type="Proteomes" id="UP000481421"/>
    </source>
</evidence>
<dbReference type="EMBL" id="JAAIKE010000011">
    <property type="protein sequence ID" value="NEX48472.1"/>
    <property type="molecule type" value="Genomic_DNA"/>
</dbReference>
<reference evidence="1 2" key="1">
    <citation type="submission" date="2020-02" db="EMBL/GenBank/DDBJ databases">
        <title>Rhodobacter algicola sp. nov., isolated from microalga culture.</title>
        <authorList>
            <person name="Park C.-Y."/>
        </authorList>
    </citation>
    <scope>NUCLEOTIDE SEQUENCE [LARGE SCALE GENOMIC DNA]</scope>
    <source>
        <strain evidence="1 2">ETT8</strain>
    </source>
</reference>
<sequence>MTRARGQTEVFVGKDQASGLPALAEQMSRQSDRGATLRYVVEKERLNEQILSPERGYEREI</sequence>
<dbReference type="Proteomes" id="UP000481421">
    <property type="component" value="Unassembled WGS sequence"/>
</dbReference>
<comment type="caution">
    <text evidence="1">The sequence shown here is derived from an EMBL/GenBank/DDBJ whole genome shotgun (WGS) entry which is preliminary data.</text>
</comment>
<keyword evidence="2" id="KW-1185">Reference proteome</keyword>
<gene>
    <name evidence="1" type="ORF">G3572_19915</name>
</gene>